<keyword evidence="5" id="KW-1185">Reference proteome</keyword>
<proteinExistence type="predicted"/>
<keyword evidence="2" id="KW-0175">Coiled coil</keyword>
<evidence type="ECO:0000256" key="2">
    <source>
        <dbReference type="SAM" id="Coils"/>
    </source>
</evidence>
<gene>
    <name evidence="4" type="ORF">JKP34_00965</name>
</gene>
<dbReference type="RefSeq" id="WP_201916779.1">
    <property type="nucleotide sequence ID" value="NZ_JAERQG010000001.1"/>
</dbReference>
<dbReference type="EMBL" id="JAERQG010000001">
    <property type="protein sequence ID" value="MBL0763798.1"/>
    <property type="molecule type" value="Genomic_DNA"/>
</dbReference>
<dbReference type="PANTHER" id="PTHR46558:SF11">
    <property type="entry name" value="HTH-TYPE TRANSCRIPTIONAL REGULATOR XRE"/>
    <property type="match status" value="1"/>
</dbReference>
<dbReference type="InterPro" id="IPR010982">
    <property type="entry name" value="Lambda_DNA-bd_dom_sf"/>
</dbReference>
<organism evidence="4 5">
    <name type="scientific">Marivirga atlantica</name>
    <dbReference type="NCBI Taxonomy" id="1548457"/>
    <lineage>
        <taxon>Bacteria</taxon>
        <taxon>Pseudomonadati</taxon>
        <taxon>Bacteroidota</taxon>
        <taxon>Cytophagia</taxon>
        <taxon>Cytophagales</taxon>
        <taxon>Marivirgaceae</taxon>
        <taxon>Marivirga</taxon>
    </lineage>
</organism>
<protein>
    <submittedName>
        <fullName evidence="4">Helix-turn-helix transcriptional regulator</fullName>
    </submittedName>
</protein>
<feature type="domain" description="HTH cro/C1-type" evidence="3">
    <location>
        <begin position="6"/>
        <end position="59"/>
    </location>
</feature>
<evidence type="ECO:0000256" key="1">
    <source>
        <dbReference type="ARBA" id="ARBA00023125"/>
    </source>
</evidence>
<dbReference type="SUPFAM" id="SSF47413">
    <property type="entry name" value="lambda repressor-like DNA-binding domains"/>
    <property type="match status" value="1"/>
</dbReference>
<name>A0A937AHP5_9BACT</name>
<dbReference type="PROSITE" id="PS50943">
    <property type="entry name" value="HTH_CROC1"/>
    <property type="match status" value="1"/>
</dbReference>
<dbReference type="Gene3D" id="1.10.260.40">
    <property type="entry name" value="lambda repressor-like DNA-binding domains"/>
    <property type="match status" value="1"/>
</dbReference>
<dbReference type="Proteomes" id="UP000642920">
    <property type="component" value="Unassembled WGS sequence"/>
</dbReference>
<dbReference type="PANTHER" id="PTHR46558">
    <property type="entry name" value="TRACRIPTIONAL REGULATORY PROTEIN-RELATED-RELATED"/>
    <property type="match status" value="1"/>
</dbReference>
<dbReference type="GO" id="GO:0003677">
    <property type="term" value="F:DNA binding"/>
    <property type="evidence" value="ECO:0007669"/>
    <property type="project" value="UniProtKB-KW"/>
</dbReference>
<dbReference type="CDD" id="cd00093">
    <property type="entry name" value="HTH_XRE"/>
    <property type="match status" value="1"/>
</dbReference>
<evidence type="ECO:0000313" key="5">
    <source>
        <dbReference type="Proteomes" id="UP000642920"/>
    </source>
</evidence>
<feature type="coiled-coil region" evidence="2">
    <location>
        <begin position="83"/>
        <end position="117"/>
    </location>
</feature>
<dbReference type="Pfam" id="PF01381">
    <property type="entry name" value="HTH_3"/>
    <property type="match status" value="1"/>
</dbReference>
<dbReference type="InterPro" id="IPR001387">
    <property type="entry name" value="Cro/C1-type_HTH"/>
</dbReference>
<evidence type="ECO:0000259" key="3">
    <source>
        <dbReference type="PROSITE" id="PS50943"/>
    </source>
</evidence>
<sequence>MISKRLRVLRLKNNLSQEELAYELCISQPTYARLENGSGNWAKYLTEICKFFNVTPNDLLDENHAGIENSKEVMFDSIIEKCKESYEHRIAEQTETIKTLKKQIEFLEKNNSELISLLRTRLIA</sequence>
<dbReference type="SMART" id="SM00530">
    <property type="entry name" value="HTH_XRE"/>
    <property type="match status" value="1"/>
</dbReference>
<reference evidence="4" key="1">
    <citation type="submission" date="2021-01" db="EMBL/GenBank/DDBJ databases">
        <title>Marivirga sp. nov., isolated from intertidal surface sediments.</title>
        <authorList>
            <person name="Zhang M."/>
        </authorList>
    </citation>
    <scope>NUCLEOTIDE SEQUENCE</scope>
    <source>
        <strain evidence="4">SM1354</strain>
    </source>
</reference>
<evidence type="ECO:0000313" key="4">
    <source>
        <dbReference type="EMBL" id="MBL0763798.1"/>
    </source>
</evidence>
<keyword evidence="1" id="KW-0238">DNA-binding</keyword>
<dbReference type="AlphaFoldDB" id="A0A937AHP5"/>
<comment type="caution">
    <text evidence="4">The sequence shown here is derived from an EMBL/GenBank/DDBJ whole genome shotgun (WGS) entry which is preliminary data.</text>
</comment>
<accession>A0A937AHP5</accession>